<accession>A0ABQ9P6L1</accession>
<evidence type="ECO:0000313" key="1">
    <source>
        <dbReference type="EMBL" id="KAK0367520.1"/>
    </source>
</evidence>
<reference evidence="1" key="1">
    <citation type="submission" date="2023-04" db="EMBL/GenBank/DDBJ databases">
        <title>Colletotrichum limetticola genome sequence.</title>
        <authorList>
            <person name="Baroncelli R."/>
        </authorList>
    </citation>
    <scope>NUCLEOTIDE SEQUENCE</scope>
    <source>
        <strain evidence="1">KLA-Anderson</strain>
    </source>
</reference>
<evidence type="ECO:0000313" key="2">
    <source>
        <dbReference type="Proteomes" id="UP001169217"/>
    </source>
</evidence>
<gene>
    <name evidence="1" type="ORF">CLIM01_15123</name>
</gene>
<comment type="caution">
    <text evidence="1">The sequence shown here is derived from an EMBL/GenBank/DDBJ whole genome shotgun (WGS) entry which is preliminary data.</text>
</comment>
<name>A0ABQ9P6L1_9PEZI</name>
<protein>
    <submittedName>
        <fullName evidence="1">Uncharacterized protein</fullName>
    </submittedName>
</protein>
<dbReference type="EMBL" id="JARUPT010001343">
    <property type="protein sequence ID" value="KAK0367520.1"/>
    <property type="molecule type" value="Genomic_DNA"/>
</dbReference>
<proteinExistence type="predicted"/>
<dbReference type="Proteomes" id="UP001169217">
    <property type="component" value="Unassembled WGS sequence"/>
</dbReference>
<organism evidence="1 2">
    <name type="scientific">Colletotrichum limetticola</name>
    <dbReference type="NCBI Taxonomy" id="1209924"/>
    <lineage>
        <taxon>Eukaryota</taxon>
        <taxon>Fungi</taxon>
        <taxon>Dikarya</taxon>
        <taxon>Ascomycota</taxon>
        <taxon>Pezizomycotina</taxon>
        <taxon>Sordariomycetes</taxon>
        <taxon>Hypocreomycetidae</taxon>
        <taxon>Glomerellales</taxon>
        <taxon>Glomerellaceae</taxon>
        <taxon>Colletotrichum</taxon>
        <taxon>Colletotrichum acutatum species complex</taxon>
    </lineage>
</organism>
<sequence>MPSRISIEYLLTPTAVTPTLCDETEAIQEDMVGPHTPPADAMSPSINFQHQQVDMDQYSDTRGHATSACSLLSPAKLTSSGEPTLDDIVSIYTRQSLDVTSSSMDLQEQMFSGYYNGPCVVNNTSRSLAQQSTIRPSFTRLTVATVDGMLDAEPMCPSQQSIGYRAALIRTAHIFKPGSLMNTCQTRLTLLPLSMMGRSPHRFMILMASPSRNRALLLGTSTTEVFLGRTLDLLLFQYRSFPSR</sequence>
<keyword evidence="2" id="KW-1185">Reference proteome</keyword>